<dbReference type="Ensembl" id="ENSPNYT00000017322.1">
    <property type="protein sequence ID" value="ENSPNYP00000016901.1"/>
    <property type="gene ID" value="ENSPNYG00000012816.1"/>
</dbReference>
<dbReference type="Gene3D" id="4.10.410.10">
    <property type="entry name" value="Pancreatic trypsin inhibitor Kunitz domain"/>
    <property type="match status" value="1"/>
</dbReference>
<dbReference type="InterPro" id="IPR036880">
    <property type="entry name" value="Kunitz_BPTI_sf"/>
</dbReference>
<name>A0A3B4G5Q4_9CICH</name>
<dbReference type="AlphaFoldDB" id="A0A3B4G5Q4"/>
<dbReference type="InterPro" id="IPR002223">
    <property type="entry name" value="Kunitz_BPTI"/>
</dbReference>
<evidence type="ECO:0000256" key="1">
    <source>
        <dbReference type="ARBA" id="ARBA00023157"/>
    </source>
</evidence>
<evidence type="ECO:0000259" key="2">
    <source>
        <dbReference type="PROSITE" id="PS50279"/>
    </source>
</evidence>
<keyword evidence="1" id="KW-1015">Disulfide bond</keyword>
<dbReference type="GO" id="GO:0005615">
    <property type="term" value="C:extracellular space"/>
    <property type="evidence" value="ECO:0007669"/>
    <property type="project" value="TreeGrafter"/>
</dbReference>
<dbReference type="PROSITE" id="PS50279">
    <property type="entry name" value="BPTI_KUNITZ_2"/>
    <property type="match status" value="1"/>
</dbReference>
<dbReference type="InterPro" id="IPR050098">
    <property type="entry name" value="TFPI/VKTCI-like"/>
</dbReference>
<dbReference type="SUPFAM" id="SSF57362">
    <property type="entry name" value="BPTI-like"/>
    <property type="match status" value="1"/>
</dbReference>
<evidence type="ECO:0000313" key="3">
    <source>
        <dbReference type="Ensembl" id="ENSPNYP00000016901.1"/>
    </source>
</evidence>
<dbReference type="Pfam" id="PF00014">
    <property type="entry name" value="Kunitz_BPTI"/>
    <property type="match status" value="1"/>
</dbReference>
<dbReference type="PANTHER" id="PTHR10083:SF374">
    <property type="entry name" value="BPTI_KUNITZ INHIBITOR DOMAIN-CONTAINING PROTEIN"/>
    <property type="match status" value="1"/>
</dbReference>
<proteinExistence type="predicted"/>
<dbReference type="PANTHER" id="PTHR10083">
    <property type="entry name" value="KUNITZ-TYPE PROTEASE INHIBITOR-RELATED"/>
    <property type="match status" value="1"/>
</dbReference>
<dbReference type="SMART" id="SM00131">
    <property type="entry name" value="KU"/>
    <property type="match status" value="1"/>
</dbReference>
<protein>
    <recommendedName>
        <fullName evidence="2">BPTI/Kunitz inhibitor domain-containing protein</fullName>
    </recommendedName>
</protein>
<dbReference type="GO" id="GO:0004867">
    <property type="term" value="F:serine-type endopeptidase inhibitor activity"/>
    <property type="evidence" value="ECO:0007669"/>
    <property type="project" value="InterPro"/>
</dbReference>
<reference evidence="3" key="1">
    <citation type="submission" date="2023-09" db="UniProtKB">
        <authorList>
            <consortium name="Ensembl"/>
        </authorList>
    </citation>
    <scope>IDENTIFICATION</scope>
</reference>
<feature type="domain" description="BPTI/Kunitz inhibitor" evidence="2">
    <location>
        <begin position="29"/>
        <end position="80"/>
    </location>
</feature>
<accession>A0A3B4G5Q4</accession>
<organism evidence="3">
    <name type="scientific">Pundamilia nyererei</name>
    <dbReference type="NCBI Taxonomy" id="303518"/>
    <lineage>
        <taxon>Eukaryota</taxon>
        <taxon>Metazoa</taxon>
        <taxon>Chordata</taxon>
        <taxon>Craniata</taxon>
        <taxon>Vertebrata</taxon>
        <taxon>Euteleostomi</taxon>
        <taxon>Actinopterygii</taxon>
        <taxon>Neopterygii</taxon>
        <taxon>Teleostei</taxon>
        <taxon>Neoteleostei</taxon>
        <taxon>Acanthomorphata</taxon>
        <taxon>Ovalentaria</taxon>
        <taxon>Cichlomorphae</taxon>
        <taxon>Cichliformes</taxon>
        <taxon>Cichlidae</taxon>
        <taxon>African cichlids</taxon>
        <taxon>Pseudocrenilabrinae</taxon>
        <taxon>Haplochromini</taxon>
        <taxon>Pundamilia</taxon>
    </lineage>
</organism>
<dbReference type="CDD" id="cd00109">
    <property type="entry name" value="Kunitz-type"/>
    <property type="match status" value="1"/>
</dbReference>
<sequence>MQRNSKGQTAVYNLLSLVKDILKTTSKGCTLEKAEGECNGKYLRYYYDSTDKKCKRFSWTGCEGGNANNEHTSQNISNFLGTADKLSQTDQTCRETL</sequence>